<protein>
    <recommendedName>
        <fullName evidence="4">Sulfur globule protein CV3 family protein</fullName>
    </recommendedName>
</protein>
<keyword evidence="1" id="KW-0472">Membrane</keyword>
<evidence type="ECO:0000256" key="1">
    <source>
        <dbReference type="SAM" id="Phobius"/>
    </source>
</evidence>
<comment type="caution">
    <text evidence="2">The sequence shown here is derived from an EMBL/GenBank/DDBJ whole genome shotgun (WGS) entry which is preliminary data.</text>
</comment>
<keyword evidence="1" id="KW-1133">Transmembrane helix</keyword>
<proteinExistence type="predicted"/>
<organism evidence="2 3">
    <name type="scientific">Ancylostoma ceylanicum</name>
    <dbReference type="NCBI Taxonomy" id="53326"/>
    <lineage>
        <taxon>Eukaryota</taxon>
        <taxon>Metazoa</taxon>
        <taxon>Ecdysozoa</taxon>
        <taxon>Nematoda</taxon>
        <taxon>Chromadorea</taxon>
        <taxon>Rhabditida</taxon>
        <taxon>Rhabditina</taxon>
        <taxon>Rhabditomorpha</taxon>
        <taxon>Strongyloidea</taxon>
        <taxon>Ancylostomatidae</taxon>
        <taxon>Ancylostomatinae</taxon>
        <taxon>Ancylostoma</taxon>
    </lineage>
</organism>
<dbReference type="Proteomes" id="UP000024635">
    <property type="component" value="Unassembled WGS sequence"/>
</dbReference>
<name>A0A016TPL2_9BILA</name>
<reference evidence="3" key="1">
    <citation type="journal article" date="2015" name="Nat. Genet.">
        <title>The genome and transcriptome of the zoonotic hookworm Ancylostoma ceylanicum identify infection-specific gene families.</title>
        <authorList>
            <person name="Schwarz E.M."/>
            <person name="Hu Y."/>
            <person name="Antoshechkin I."/>
            <person name="Miller M.M."/>
            <person name="Sternberg P.W."/>
            <person name="Aroian R.V."/>
        </authorList>
    </citation>
    <scope>NUCLEOTIDE SEQUENCE</scope>
    <source>
        <strain evidence="3">HY135</strain>
    </source>
</reference>
<keyword evidence="1" id="KW-0812">Transmembrane</keyword>
<evidence type="ECO:0008006" key="4">
    <source>
        <dbReference type="Google" id="ProtNLM"/>
    </source>
</evidence>
<feature type="transmembrane region" description="Helical" evidence="1">
    <location>
        <begin position="75"/>
        <end position="100"/>
    </location>
</feature>
<evidence type="ECO:0000313" key="3">
    <source>
        <dbReference type="Proteomes" id="UP000024635"/>
    </source>
</evidence>
<gene>
    <name evidence="2" type="primary">Acey_s0087.g2067</name>
    <name evidence="2" type="ORF">Y032_0087g2067</name>
</gene>
<keyword evidence="3" id="KW-1185">Reference proteome</keyword>
<dbReference type="EMBL" id="JARK01001423">
    <property type="protein sequence ID" value="EYC04537.1"/>
    <property type="molecule type" value="Genomic_DNA"/>
</dbReference>
<evidence type="ECO:0000313" key="2">
    <source>
        <dbReference type="EMBL" id="EYC04537.1"/>
    </source>
</evidence>
<accession>A0A016TPL2</accession>
<sequence length="101" mass="11108">MVKVITNRSVGHQMRKESIVYSSLAESAVLSVMRLFLFITLLLTAVAVSHATQDVSSYPRVKRQFGWGWGWGRPWGLGGGLWGGGLWGGGFYPGMMWGLFG</sequence>
<dbReference type="AlphaFoldDB" id="A0A016TPL2"/>